<dbReference type="InterPro" id="IPR002695">
    <property type="entry name" value="PurH-like"/>
</dbReference>
<evidence type="ECO:0000256" key="1">
    <source>
        <dbReference type="SAM" id="MobiDB-lite"/>
    </source>
</evidence>
<dbReference type="GO" id="GO:0003937">
    <property type="term" value="F:IMP cyclohydrolase activity"/>
    <property type="evidence" value="ECO:0007669"/>
    <property type="project" value="InterPro"/>
</dbReference>
<protein>
    <submittedName>
        <fullName evidence="2">Bifunctional purine biosynthesis protein</fullName>
    </submittedName>
</protein>
<organism evidence="2 3">
    <name type="scientific">Pandoravirus inopinatum</name>
    <dbReference type="NCBI Taxonomy" id="1605721"/>
    <lineage>
        <taxon>Viruses</taxon>
        <taxon>Pandoravirus</taxon>
    </lineage>
</organism>
<sequence>MASPAPVTDVPPGGAHPTAPDLTTVAEVPGGKVSSTAETLTLRYGENPHQRGAFVGDLSRVITPVAMNPAKPRLSYNNLLDVDAAIALMADFLLDGPTAAVLKHGIPCALASATTMAAAWQRAIAVDPLSPYGGVAVFNAPLDADTAALVAHLYLDVVLAPGYAKGVVQLLPRKTLLCINTWDPTPITVRGALGGLLVHERDTASNDLVADDVRSRGDDVDITDGVRRWKVVTQAKPDLDQTLDLLYAERACKHVKSNAVVLVKDRRMIAAGAAQPCRVGAVEVALMRAHNYPRPALDLAGMVMASDAYFPFPDGPSKAIAGGVVAIVQPGGSRGGDKPRSPSATRPASPWSLPACAISVTRKKLSRPPALWLPRLLLRPHFFGSRKKIPKRNKRVGLFFDIF</sequence>
<reference evidence="2 3" key="1">
    <citation type="journal article" date="2015" name="Parasitol. Res.">
        <title>Viruses in close associations with free-living amoebae.</title>
        <authorList>
            <person name="Scheid P."/>
        </authorList>
    </citation>
    <scope>NUCLEOTIDE SEQUENCE [LARGE SCALE GENOMIC DNA]</scope>
    <source>
        <strain evidence="2">KlaHel</strain>
    </source>
</reference>
<dbReference type="OrthoDB" id="34552at10239"/>
<accession>A0A0B5J992</accession>
<evidence type="ECO:0000313" key="2">
    <source>
        <dbReference type="EMBL" id="AJF98550.1"/>
    </source>
</evidence>
<dbReference type="GeneID" id="23463467"/>
<feature type="region of interest" description="Disordered" evidence="1">
    <location>
        <begin position="1"/>
        <end position="26"/>
    </location>
</feature>
<dbReference type="KEGG" id="vg:23463467"/>
<dbReference type="Gene3D" id="3.40.140.20">
    <property type="match status" value="2"/>
</dbReference>
<dbReference type="GO" id="GO:0006189">
    <property type="term" value="P:'de novo' IMP biosynthetic process"/>
    <property type="evidence" value="ECO:0007669"/>
    <property type="project" value="TreeGrafter"/>
</dbReference>
<dbReference type="InterPro" id="IPR016193">
    <property type="entry name" value="Cytidine_deaminase-like"/>
</dbReference>
<dbReference type="Pfam" id="PF01808">
    <property type="entry name" value="AICARFT_IMPCHas"/>
    <property type="match status" value="1"/>
</dbReference>
<dbReference type="GO" id="GO:0004643">
    <property type="term" value="F:phosphoribosylaminoimidazolecarboxamide formyltransferase activity"/>
    <property type="evidence" value="ECO:0007669"/>
    <property type="project" value="InterPro"/>
</dbReference>
<evidence type="ECO:0000313" key="3">
    <source>
        <dbReference type="Proteomes" id="UP000202511"/>
    </source>
</evidence>
<dbReference type="Proteomes" id="UP000202511">
    <property type="component" value="Segment"/>
</dbReference>
<dbReference type="RefSeq" id="YP_009120785.1">
    <property type="nucleotide sequence ID" value="NC_026440.1"/>
</dbReference>
<dbReference type="SUPFAM" id="SSF53927">
    <property type="entry name" value="Cytidine deaminase-like"/>
    <property type="match status" value="1"/>
</dbReference>
<proteinExistence type="predicted"/>
<dbReference type="SMART" id="SM00798">
    <property type="entry name" value="AICARFT_IMPCHas"/>
    <property type="match status" value="1"/>
</dbReference>
<dbReference type="PANTHER" id="PTHR11692">
    <property type="entry name" value="BIFUNCTIONAL PURINE BIOSYNTHESIS PROTEIN PURH"/>
    <property type="match status" value="1"/>
</dbReference>
<dbReference type="EMBL" id="KP136319">
    <property type="protein sequence ID" value="AJF98550.1"/>
    <property type="molecule type" value="Genomic_DNA"/>
</dbReference>
<dbReference type="InterPro" id="IPR024051">
    <property type="entry name" value="AICAR_Tfase_dup_dom_sf"/>
</dbReference>
<name>A0A0B5J992_9VIRU</name>
<dbReference type="PANTHER" id="PTHR11692:SF0">
    <property type="entry name" value="BIFUNCTIONAL PURINE BIOSYNTHESIS PROTEIN ATIC"/>
    <property type="match status" value="1"/>
</dbReference>